<reference evidence="12" key="1">
    <citation type="journal article" date="2020" name="mSystems">
        <title>Genome- and Community-Level Interaction Insights into Carbon Utilization and Element Cycling Functions of Hydrothermarchaeota in Hydrothermal Sediment.</title>
        <authorList>
            <person name="Zhou Z."/>
            <person name="Liu Y."/>
            <person name="Xu W."/>
            <person name="Pan J."/>
            <person name="Luo Z.H."/>
            <person name="Li M."/>
        </authorList>
    </citation>
    <scope>NUCLEOTIDE SEQUENCE</scope>
    <source>
        <strain evidence="12">SpSt-629</strain>
    </source>
</reference>
<dbReference type="GO" id="GO:0005737">
    <property type="term" value="C:cytoplasm"/>
    <property type="evidence" value="ECO:0007669"/>
    <property type="project" value="InterPro"/>
</dbReference>
<feature type="binding site" description="in other chain" evidence="8">
    <location>
        <position position="161"/>
    </location>
    <ligand>
        <name>deamido-NAD(+)</name>
        <dbReference type="ChEBI" id="CHEBI:58437"/>
        <note>ligand shared between two neighboring subunits</note>
    </ligand>
</feature>
<feature type="binding site" description="in other chain" evidence="8">
    <location>
        <position position="128"/>
    </location>
    <ligand>
        <name>deamido-NAD(+)</name>
        <dbReference type="ChEBI" id="CHEBI:58437"/>
        <note>ligand shared between two neighboring subunits</note>
    </ligand>
</feature>
<dbReference type="FunFam" id="3.40.50.620:FF:000106">
    <property type="entry name" value="Glutamine-dependent NAD(+) synthetase"/>
    <property type="match status" value="1"/>
</dbReference>
<accession>A0A832ATN2</accession>
<dbReference type="HAMAP" id="MF_00193">
    <property type="entry name" value="NadE_ammonia_dep"/>
    <property type="match status" value="1"/>
</dbReference>
<dbReference type="InterPro" id="IPR022926">
    <property type="entry name" value="NH(3)-dep_NAD(+)_synth"/>
</dbReference>
<evidence type="ECO:0000256" key="5">
    <source>
        <dbReference type="ARBA" id="ARBA00022840"/>
    </source>
</evidence>
<organism evidence="12">
    <name type="scientific">Ignisphaera aggregans</name>
    <dbReference type="NCBI Taxonomy" id="334771"/>
    <lineage>
        <taxon>Archaea</taxon>
        <taxon>Thermoproteota</taxon>
        <taxon>Thermoprotei</taxon>
        <taxon>Desulfurococcales</taxon>
        <taxon>Desulfurococcaceae</taxon>
        <taxon>Ignisphaera</taxon>
    </lineage>
</organism>
<dbReference type="PANTHER" id="PTHR23090:SF9">
    <property type="entry name" value="GLUTAMINE-DEPENDENT NAD(+) SYNTHETASE"/>
    <property type="match status" value="1"/>
</dbReference>
<dbReference type="GO" id="GO:0009435">
    <property type="term" value="P:NAD+ biosynthetic process"/>
    <property type="evidence" value="ECO:0007669"/>
    <property type="project" value="UniProtKB-UniRule"/>
</dbReference>
<evidence type="ECO:0000256" key="2">
    <source>
        <dbReference type="ARBA" id="ARBA00022598"/>
    </source>
</evidence>
<evidence type="ECO:0000256" key="4">
    <source>
        <dbReference type="ARBA" id="ARBA00022741"/>
    </source>
</evidence>
<keyword evidence="7 8" id="KW-0520">NAD</keyword>
<dbReference type="AlphaFoldDB" id="A0A832ATN2"/>
<name>A0A832ATN2_9CREN</name>
<dbReference type="InterPro" id="IPR003694">
    <property type="entry name" value="NAD_synthase"/>
</dbReference>
<evidence type="ECO:0000256" key="9">
    <source>
        <dbReference type="RuleBase" id="RU003811"/>
    </source>
</evidence>
<feature type="binding site" evidence="8">
    <location>
        <position position="46"/>
    </location>
    <ligand>
        <name>Mg(2+)</name>
        <dbReference type="ChEBI" id="CHEBI:18420"/>
    </ligand>
</feature>
<keyword evidence="3 8" id="KW-0479">Metal-binding</keyword>
<keyword evidence="4 8" id="KW-0547">Nucleotide-binding</keyword>
<dbReference type="NCBIfam" id="NF010587">
    <property type="entry name" value="PRK13980.1"/>
    <property type="match status" value="1"/>
</dbReference>
<keyword evidence="6 8" id="KW-0460">Magnesium</keyword>
<comment type="subunit">
    <text evidence="8">Homodimer.</text>
</comment>
<comment type="function">
    <text evidence="8">Catalyzes the ATP-dependent amidation of deamido-NAD to form NAD. Uses ammonia as a nitrogen source.</text>
</comment>
<proteinExistence type="inferred from homology"/>
<evidence type="ECO:0000259" key="11">
    <source>
        <dbReference type="Pfam" id="PF02540"/>
    </source>
</evidence>
<dbReference type="EC" id="6.3.1.5" evidence="8 10"/>
<dbReference type="GO" id="GO:0046872">
    <property type="term" value="F:metal ion binding"/>
    <property type="evidence" value="ECO:0007669"/>
    <property type="project" value="UniProtKB-KW"/>
</dbReference>
<feature type="domain" description="NAD/GMP synthase" evidence="11">
    <location>
        <begin position="20"/>
        <end position="262"/>
    </location>
</feature>
<comment type="pathway">
    <text evidence="8">Cofactor biosynthesis; NAD(+) biosynthesis; NAD(+) from deamido-NAD(+) (ammonia route): step 1/1.</text>
</comment>
<dbReference type="Pfam" id="PF02540">
    <property type="entry name" value="NAD_synthase"/>
    <property type="match status" value="1"/>
</dbReference>
<keyword evidence="5 8" id="KW-0067">ATP-binding</keyword>
<feature type="binding site" evidence="8">
    <location>
        <position position="148"/>
    </location>
    <ligand>
        <name>ATP</name>
        <dbReference type="ChEBI" id="CHEBI:30616"/>
    </ligand>
</feature>
<comment type="caution">
    <text evidence="8">Lacks conserved residue(s) required for the propagation of feature annotation.</text>
</comment>
<evidence type="ECO:0000256" key="10">
    <source>
        <dbReference type="RuleBase" id="RU003812"/>
    </source>
</evidence>
<comment type="similarity">
    <text evidence="1 8 9">Belongs to the NAD synthetase family.</text>
</comment>
<evidence type="ECO:0000256" key="6">
    <source>
        <dbReference type="ARBA" id="ARBA00022842"/>
    </source>
</evidence>
<evidence type="ECO:0000256" key="8">
    <source>
        <dbReference type="HAMAP-Rule" id="MF_00193"/>
    </source>
</evidence>
<dbReference type="CDD" id="cd00553">
    <property type="entry name" value="NAD_synthase"/>
    <property type="match status" value="1"/>
</dbReference>
<feature type="binding site" description="in other chain" evidence="8">
    <location>
        <begin position="259"/>
        <end position="260"/>
    </location>
    <ligand>
        <name>deamido-NAD(+)</name>
        <dbReference type="ChEBI" id="CHEBI:58437"/>
        <note>ligand shared between two neighboring subunits</note>
    </ligand>
</feature>
<dbReference type="GO" id="GO:0005524">
    <property type="term" value="F:ATP binding"/>
    <property type="evidence" value="ECO:0007669"/>
    <property type="project" value="UniProtKB-UniRule"/>
</dbReference>
<dbReference type="GO" id="GO:0004359">
    <property type="term" value="F:glutaminase activity"/>
    <property type="evidence" value="ECO:0007669"/>
    <property type="project" value="InterPro"/>
</dbReference>
<dbReference type="UniPathway" id="UPA00253">
    <property type="reaction ID" value="UER00333"/>
</dbReference>
<dbReference type="PANTHER" id="PTHR23090">
    <property type="entry name" value="NH 3 /GLUTAMINE-DEPENDENT NAD + SYNTHETASE"/>
    <property type="match status" value="1"/>
</dbReference>
<evidence type="ECO:0000313" key="12">
    <source>
        <dbReference type="EMBL" id="HFQ79116.1"/>
    </source>
</evidence>
<comment type="catalytic activity">
    <reaction evidence="8 10">
        <text>deamido-NAD(+) + NH4(+) + ATP = AMP + diphosphate + NAD(+) + H(+)</text>
        <dbReference type="Rhea" id="RHEA:21188"/>
        <dbReference type="ChEBI" id="CHEBI:15378"/>
        <dbReference type="ChEBI" id="CHEBI:28938"/>
        <dbReference type="ChEBI" id="CHEBI:30616"/>
        <dbReference type="ChEBI" id="CHEBI:33019"/>
        <dbReference type="ChEBI" id="CHEBI:57540"/>
        <dbReference type="ChEBI" id="CHEBI:58437"/>
        <dbReference type="ChEBI" id="CHEBI:456215"/>
        <dbReference type="EC" id="6.3.1.5"/>
    </reaction>
</comment>
<evidence type="ECO:0000256" key="7">
    <source>
        <dbReference type="ARBA" id="ARBA00023027"/>
    </source>
</evidence>
<protein>
    <recommendedName>
        <fullName evidence="8 10">NH(3)-dependent NAD(+) synthetase</fullName>
        <ecNumber evidence="8 10">6.3.1.5</ecNumber>
    </recommendedName>
</protein>
<dbReference type="InterPro" id="IPR014729">
    <property type="entry name" value="Rossmann-like_a/b/a_fold"/>
</dbReference>
<keyword evidence="2 8" id="KW-0436">Ligase</keyword>
<feature type="binding site" evidence="8">
    <location>
        <position position="177"/>
    </location>
    <ligand>
        <name>ATP</name>
        <dbReference type="ChEBI" id="CHEBI:30616"/>
    </ligand>
</feature>
<dbReference type="Gene3D" id="3.40.50.620">
    <property type="entry name" value="HUPs"/>
    <property type="match status" value="1"/>
</dbReference>
<dbReference type="NCBIfam" id="TIGR00552">
    <property type="entry name" value="nadE"/>
    <property type="match status" value="1"/>
</dbReference>
<dbReference type="GO" id="GO:0003952">
    <property type="term" value="F:NAD+ synthase (glutamine-hydrolyzing) activity"/>
    <property type="evidence" value="ECO:0007669"/>
    <property type="project" value="InterPro"/>
</dbReference>
<feature type="binding site" evidence="8">
    <location>
        <begin position="40"/>
        <end position="47"/>
    </location>
    <ligand>
        <name>ATP</name>
        <dbReference type="ChEBI" id="CHEBI:30616"/>
    </ligand>
</feature>
<dbReference type="GO" id="GO:0008795">
    <property type="term" value="F:NAD+ synthase activity"/>
    <property type="evidence" value="ECO:0007669"/>
    <property type="project" value="UniProtKB-UniRule"/>
</dbReference>
<evidence type="ECO:0000256" key="1">
    <source>
        <dbReference type="ARBA" id="ARBA00005859"/>
    </source>
</evidence>
<evidence type="ECO:0000256" key="3">
    <source>
        <dbReference type="ARBA" id="ARBA00022723"/>
    </source>
</evidence>
<dbReference type="InterPro" id="IPR022310">
    <property type="entry name" value="NAD/GMP_synthase"/>
</dbReference>
<dbReference type="EMBL" id="DTAU01000105">
    <property type="protein sequence ID" value="HFQ79116.1"/>
    <property type="molecule type" value="Genomic_DNA"/>
</dbReference>
<feature type="binding site" evidence="8">
    <location>
        <position position="153"/>
    </location>
    <ligand>
        <name>Mg(2+)</name>
        <dbReference type="ChEBI" id="CHEBI:18420"/>
    </ligand>
</feature>
<sequence length="289" mass="32826">MPQLTLKHVVDIDYITVEHSISRFLVNYLEVSRGSGYVVGVSGGIDSATALALAVRSVGPEKVFALILPDIDTTPRDDVEDAIELVERFGVEYHIIEISRAIQIFKELIPLYSNDIADRLPLGNLRARLRMCILYYYANKLNHLVLGTGDRSEYLIGYFTKYGDGAADIAPLTILYKSQVRHFAQHLGIPNKIIKKPSAPRLWPNHLAEEELGIKYEDIDLVLTAYIDLGIPENKISEITNICREEVDKILKLYRSSHHKRQGAIMPDTKILDIIQKKIHENFYNQVQE</sequence>
<gene>
    <name evidence="8" type="primary">nadE</name>
    <name evidence="12" type="ORF">ENT99_05370</name>
</gene>
<comment type="caution">
    <text evidence="12">The sequence shown here is derived from an EMBL/GenBank/DDBJ whole genome shotgun (WGS) entry which is preliminary data.</text>
</comment>
<dbReference type="SUPFAM" id="SSF52402">
    <property type="entry name" value="Adenine nucleotide alpha hydrolases-like"/>
    <property type="match status" value="1"/>
</dbReference>
<feature type="binding site" evidence="8">
    <location>
        <position position="168"/>
    </location>
    <ligand>
        <name>deamido-NAD(+)</name>
        <dbReference type="ChEBI" id="CHEBI:58437"/>
        <note>ligand shared between two neighboring subunits</note>
    </ligand>
</feature>